<dbReference type="InterPro" id="IPR036390">
    <property type="entry name" value="WH_DNA-bd_sf"/>
</dbReference>
<dbReference type="SUPFAM" id="SSF46785">
    <property type="entry name" value="Winged helix' DNA-binding domain"/>
    <property type="match status" value="1"/>
</dbReference>
<protein>
    <submittedName>
        <fullName evidence="3">MarR family winged helix-turn-helix transcriptional regulator</fullName>
    </submittedName>
</protein>
<dbReference type="PANTHER" id="PTHR33164:SF102">
    <property type="entry name" value="TRANSCRIPTIONAL REGULATORY PROTEIN"/>
    <property type="match status" value="1"/>
</dbReference>
<accession>A0ABT5N2T4</accession>
<dbReference type="InterPro" id="IPR036388">
    <property type="entry name" value="WH-like_DNA-bd_sf"/>
</dbReference>
<feature type="compositionally biased region" description="Pro residues" evidence="1">
    <location>
        <begin position="14"/>
        <end position="24"/>
    </location>
</feature>
<evidence type="ECO:0000259" key="2">
    <source>
        <dbReference type="PROSITE" id="PS50995"/>
    </source>
</evidence>
<comment type="caution">
    <text evidence="3">The sequence shown here is derived from an EMBL/GenBank/DDBJ whole genome shotgun (WGS) entry which is preliminary data.</text>
</comment>
<dbReference type="RefSeq" id="WP_273953182.1">
    <property type="nucleotide sequence ID" value="NZ_JAQSIP010000009.1"/>
</dbReference>
<feature type="domain" description="HTH marR-type" evidence="2">
    <location>
        <begin position="35"/>
        <end position="167"/>
    </location>
</feature>
<evidence type="ECO:0000256" key="1">
    <source>
        <dbReference type="SAM" id="MobiDB-lite"/>
    </source>
</evidence>
<dbReference type="InterPro" id="IPR039422">
    <property type="entry name" value="MarR/SlyA-like"/>
</dbReference>
<dbReference type="PANTHER" id="PTHR33164">
    <property type="entry name" value="TRANSCRIPTIONAL REGULATOR, MARR FAMILY"/>
    <property type="match status" value="1"/>
</dbReference>
<dbReference type="EMBL" id="JAQSIP010000009">
    <property type="protein sequence ID" value="MDD0840392.1"/>
    <property type="molecule type" value="Genomic_DNA"/>
</dbReference>
<feature type="compositionally biased region" description="Low complexity" evidence="1">
    <location>
        <begin position="1"/>
        <end position="13"/>
    </location>
</feature>
<proteinExistence type="predicted"/>
<dbReference type="PROSITE" id="PS50995">
    <property type="entry name" value="HTH_MARR_2"/>
    <property type="match status" value="1"/>
</dbReference>
<evidence type="ECO:0000313" key="4">
    <source>
        <dbReference type="Proteomes" id="UP001528673"/>
    </source>
</evidence>
<dbReference type="InterPro" id="IPR000835">
    <property type="entry name" value="HTH_MarR-typ"/>
</dbReference>
<dbReference type="Proteomes" id="UP001528673">
    <property type="component" value="Unassembled WGS sequence"/>
</dbReference>
<dbReference type="Pfam" id="PF12802">
    <property type="entry name" value="MarR_2"/>
    <property type="match status" value="1"/>
</dbReference>
<dbReference type="Gene3D" id="1.10.10.10">
    <property type="entry name" value="Winged helix-like DNA-binding domain superfamily/Winged helix DNA-binding domain"/>
    <property type="match status" value="1"/>
</dbReference>
<gene>
    <name evidence="3" type="ORF">PSQ40_17540</name>
</gene>
<organism evidence="3 4">
    <name type="scientific">Curvibacter cyanobacteriorum</name>
    <dbReference type="NCBI Taxonomy" id="3026422"/>
    <lineage>
        <taxon>Bacteria</taxon>
        <taxon>Pseudomonadati</taxon>
        <taxon>Pseudomonadota</taxon>
        <taxon>Betaproteobacteria</taxon>
        <taxon>Burkholderiales</taxon>
        <taxon>Comamonadaceae</taxon>
        <taxon>Curvibacter</taxon>
    </lineage>
</organism>
<reference evidence="3 4" key="1">
    <citation type="submission" date="2023-02" db="EMBL/GenBank/DDBJ databases">
        <title>Bacterial whole genomic sequence of Curvibacter sp. HBC61.</title>
        <authorList>
            <person name="Le V."/>
            <person name="Ko S.-R."/>
            <person name="Ahn C.-Y."/>
            <person name="Oh H.-M."/>
        </authorList>
    </citation>
    <scope>NUCLEOTIDE SEQUENCE [LARGE SCALE GENOMIC DNA]</scope>
    <source>
        <strain evidence="3 4">HBC61</strain>
    </source>
</reference>
<keyword evidence="4" id="KW-1185">Reference proteome</keyword>
<evidence type="ECO:0000313" key="3">
    <source>
        <dbReference type="EMBL" id="MDD0840392.1"/>
    </source>
</evidence>
<sequence length="183" mass="18810">MPRSAAASQLPRAPRAPSPPPSSAPVPAGASPEAAARVLRRFRVVFNAVKAHFQQVEKQAGIGGAQLWALSVIQAQPDLGVGALAQAMDVHQTTASNLVKALSTLGLVGTHRDGPDRRAVRLRLTPAGEAVLQKAPGPFAGVLPEALAALDPATLARLDQDLGTLMAQLQADDAAGSIPLAHL</sequence>
<feature type="region of interest" description="Disordered" evidence="1">
    <location>
        <begin position="1"/>
        <end position="29"/>
    </location>
</feature>
<dbReference type="SMART" id="SM00347">
    <property type="entry name" value="HTH_MARR"/>
    <property type="match status" value="1"/>
</dbReference>
<name>A0ABT5N2T4_9BURK</name>